<sequence>MKPGPRAHLVSLHRTRHFIFPAQCSHQTAAIGVTLQLYIIYKNGGSGGSTTQTNLHSKIIELVDSTPARGVPWTRVLDPVVFKVEFFFKASVDSTPAEITGLVFLDSVVFKETEFSFIGRASVVLSARGFLDSCFLDPVIFKD</sequence>
<comment type="caution">
    <text evidence="1">The sequence shown here is derived from an EMBL/GenBank/DDBJ whole genome shotgun (WGS) entry which is preliminary data.</text>
</comment>
<protein>
    <submittedName>
        <fullName evidence="1">Uncharacterized protein</fullName>
    </submittedName>
</protein>
<evidence type="ECO:0000313" key="2">
    <source>
        <dbReference type="Proteomes" id="UP000499080"/>
    </source>
</evidence>
<gene>
    <name evidence="1" type="ORF">AVEN_36982_1</name>
</gene>
<dbReference type="AlphaFoldDB" id="A0A4Y2LFZ9"/>
<reference evidence="1 2" key="1">
    <citation type="journal article" date="2019" name="Sci. Rep.">
        <title>Orb-weaving spider Araneus ventricosus genome elucidates the spidroin gene catalogue.</title>
        <authorList>
            <person name="Kono N."/>
            <person name="Nakamura H."/>
            <person name="Ohtoshi R."/>
            <person name="Moran D.A.P."/>
            <person name="Shinohara A."/>
            <person name="Yoshida Y."/>
            <person name="Fujiwara M."/>
            <person name="Mori M."/>
            <person name="Tomita M."/>
            <person name="Arakawa K."/>
        </authorList>
    </citation>
    <scope>NUCLEOTIDE SEQUENCE [LARGE SCALE GENOMIC DNA]</scope>
</reference>
<name>A0A4Y2LFZ9_ARAVE</name>
<dbReference type="Proteomes" id="UP000499080">
    <property type="component" value="Unassembled WGS sequence"/>
</dbReference>
<accession>A0A4Y2LFZ9</accession>
<proteinExistence type="predicted"/>
<keyword evidence="2" id="KW-1185">Reference proteome</keyword>
<evidence type="ECO:0000313" key="1">
    <source>
        <dbReference type="EMBL" id="GBN13532.1"/>
    </source>
</evidence>
<dbReference type="EMBL" id="BGPR01005802">
    <property type="protein sequence ID" value="GBN13532.1"/>
    <property type="molecule type" value="Genomic_DNA"/>
</dbReference>
<organism evidence="1 2">
    <name type="scientific">Araneus ventricosus</name>
    <name type="common">Orbweaver spider</name>
    <name type="synonym">Epeira ventricosa</name>
    <dbReference type="NCBI Taxonomy" id="182803"/>
    <lineage>
        <taxon>Eukaryota</taxon>
        <taxon>Metazoa</taxon>
        <taxon>Ecdysozoa</taxon>
        <taxon>Arthropoda</taxon>
        <taxon>Chelicerata</taxon>
        <taxon>Arachnida</taxon>
        <taxon>Araneae</taxon>
        <taxon>Araneomorphae</taxon>
        <taxon>Entelegynae</taxon>
        <taxon>Araneoidea</taxon>
        <taxon>Araneidae</taxon>
        <taxon>Araneus</taxon>
    </lineage>
</organism>